<feature type="transmembrane region" description="Helical" evidence="2">
    <location>
        <begin position="40"/>
        <end position="62"/>
    </location>
</feature>
<evidence type="ECO:0000256" key="1">
    <source>
        <dbReference type="SAM" id="MobiDB-lite"/>
    </source>
</evidence>
<dbReference type="Proteomes" id="UP001500957">
    <property type="component" value="Unassembled WGS sequence"/>
</dbReference>
<keyword evidence="2" id="KW-0812">Transmembrane</keyword>
<feature type="compositionally biased region" description="Basic and acidic residues" evidence="1">
    <location>
        <begin position="194"/>
        <end position="213"/>
    </location>
</feature>
<evidence type="ECO:0000313" key="4">
    <source>
        <dbReference type="Proteomes" id="UP001500957"/>
    </source>
</evidence>
<protein>
    <recommendedName>
        <fullName evidence="5">Cell division protein FtsL</fullName>
    </recommendedName>
</protein>
<comment type="caution">
    <text evidence="3">The sequence shown here is derived from an EMBL/GenBank/DDBJ whole genome shotgun (WGS) entry which is preliminary data.</text>
</comment>
<dbReference type="EMBL" id="BAAAHE010000015">
    <property type="protein sequence ID" value="GAA0618614.1"/>
    <property type="molecule type" value="Genomic_DNA"/>
</dbReference>
<gene>
    <name evidence="3" type="ORF">GCM10009547_21220</name>
</gene>
<proteinExistence type="predicted"/>
<accession>A0ABN1GT28</accession>
<name>A0ABN1GT28_9ACTN</name>
<feature type="region of interest" description="Disordered" evidence="1">
    <location>
        <begin position="166"/>
        <end position="231"/>
    </location>
</feature>
<sequence length="231" mass="23995">MSSVLQSPRPVPPRTTRAGSAVPSLAVVPDRVPRAGRASFVMLLLLVLSGGLAALLGFNTALAQGSFTASKLQKEATALEDRSQNLEEALARAAAPDRLAKAAREIGMVPAPGVSFVSLADGTVTDGAVPAPAAPKPLTPEERAELEARQQLEAEQAAARAARVQARKERAAAAAEAERARIAAEQAAAAQKAAQEKAEKEWKRKLAEQEKGGSRAGGEQVVEPPSGSWSN</sequence>
<evidence type="ECO:0000313" key="3">
    <source>
        <dbReference type="EMBL" id="GAA0618614.1"/>
    </source>
</evidence>
<evidence type="ECO:0008006" key="5">
    <source>
        <dbReference type="Google" id="ProtNLM"/>
    </source>
</evidence>
<keyword evidence="4" id="KW-1185">Reference proteome</keyword>
<reference evidence="3 4" key="1">
    <citation type="journal article" date="2019" name="Int. J. Syst. Evol. Microbiol.">
        <title>The Global Catalogue of Microorganisms (GCM) 10K type strain sequencing project: providing services to taxonomists for standard genome sequencing and annotation.</title>
        <authorList>
            <consortium name="The Broad Institute Genomics Platform"/>
            <consortium name="The Broad Institute Genome Sequencing Center for Infectious Disease"/>
            <person name="Wu L."/>
            <person name="Ma J."/>
        </authorList>
    </citation>
    <scope>NUCLEOTIDE SEQUENCE [LARGE SCALE GENOMIC DNA]</scope>
    <source>
        <strain evidence="3 4">JCM 10671</strain>
    </source>
</reference>
<evidence type="ECO:0000256" key="2">
    <source>
        <dbReference type="SAM" id="Phobius"/>
    </source>
</evidence>
<keyword evidence="2" id="KW-0472">Membrane</keyword>
<keyword evidence="2" id="KW-1133">Transmembrane helix</keyword>
<organism evidence="3 4">
    <name type="scientific">Sporichthya brevicatena</name>
    <dbReference type="NCBI Taxonomy" id="171442"/>
    <lineage>
        <taxon>Bacteria</taxon>
        <taxon>Bacillati</taxon>
        <taxon>Actinomycetota</taxon>
        <taxon>Actinomycetes</taxon>
        <taxon>Sporichthyales</taxon>
        <taxon>Sporichthyaceae</taxon>
        <taxon>Sporichthya</taxon>
    </lineage>
</organism>
<feature type="compositionally biased region" description="Basic and acidic residues" evidence="1">
    <location>
        <begin position="166"/>
        <end position="182"/>
    </location>
</feature>
<dbReference type="RefSeq" id="WP_344604433.1">
    <property type="nucleotide sequence ID" value="NZ_BAAAHE010000015.1"/>
</dbReference>
<feature type="compositionally biased region" description="Low complexity" evidence="1">
    <location>
        <begin position="183"/>
        <end position="193"/>
    </location>
</feature>